<organism evidence="2 3">
    <name type="scientific">Crateriforma conspicua</name>
    <dbReference type="NCBI Taxonomy" id="2527996"/>
    <lineage>
        <taxon>Bacteria</taxon>
        <taxon>Pseudomonadati</taxon>
        <taxon>Planctomycetota</taxon>
        <taxon>Planctomycetia</taxon>
        <taxon>Planctomycetales</taxon>
        <taxon>Planctomycetaceae</taxon>
        <taxon>Crateriforma</taxon>
    </lineage>
</organism>
<evidence type="ECO:0000313" key="2">
    <source>
        <dbReference type="EMBL" id="TWU62094.1"/>
    </source>
</evidence>
<name>A0A5C6FLA5_9PLAN</name>
<keyword evidence="1" id="KW-0812">Transmembrane</keyword>
<keyword evidence="1" id="KW-0472">Membrane</keyword>
<dbReference type="RefSeq" id="WP_146414831.1">
    <property type="nucleotide sequence ID" value="NZ_SJPZ01000002.1"/>
</dbReference>
<dbReference type="AlphaFoldDB" id="A0A5C6FLA5"/>
<evidence type="ECO:0000256" key="1">
    <source>
        <dbReference type="SAM" id="Phobius"/>
    </source>
</evidence>
<evidence type="ECO:0000313" key="3">
    <source>
        <dbReference type="Proteomes" id="UP000316476"/>
    </source>
</evidence>
<feature type="transmembrane region" description="Helical" evidence="1">
    <location>
        <begin position="15"/>
        <end position="40"/>
    </location>
</feature>
<reference evidence="2 3" key="1">
    <citation type="submission" date="2019-02" db="EMBL/GenBank/DDBJ databases">
        <title>Deep-cultivation of Planctomycetes and their phenomic and genomic characterization uncovers novel biology.</title>
        <authorList>
            <person name="Wiegand S."/>
            <person name="Jogler M."/>
            <person name="Boedeker C."/>
            <person name="Pinto D."/>
            <person name="Vollmers J."/>
            <person name="Rivas-Marin E."/>
            <person name="Kohn T."/>
            <person name="Peeters S.H."/>
            <person name="Heuer A."/>
            <person name="Rast P."/>
            <person name="Oberbeckmann S."/>
            <person name="Bunk B."/>
            <person name="Jeske O."/>
            <person name="Meyerdierks A."/>
            <person name="Storesund J.E."/>
            <person name="Kallscheuer N."/>
            <person name="Luecker S."/>
            <person name="Lage O.M."/>
            <person name="Pohl T."/>
            <person name="Merkel B.J."/>
            <person name="Hornburger P."/>
            <person name="Mueller R.-W."/>
            <person name="Bruemmer F."/>
            <person name="Labrenz M."/>
            <person name="Spormann A.M."/>
            <person name="Op Den Camp H."/>
            <person name="Overmann J."/>
            <person name="Amann R."/>
            <person name="Jetten M.S.M."/>
            <person name="Mascher T."/>
            <person name="Medema M.H."/>
            <person name="Devos D.P."/>
            <person name="Kaster A.-K."/>
            <person name="Ovreas L."/>
            <person name="Rohde M."/>
            <person name="Galperin M.Y."/>
            <person name="Jogler C."/>
        </authorList>
    </citation>
    <scope>NUCLEOTIDE SEQUENCE [LARGE SCALE GENOMIC DNA]</scope>
    <source>
        <strain evidence="2 3">V7</strain>
    </source>
</reference>
<accession>A0A5C6FLA5</accession>
<dbReference type="Proteomes" id="UP000316476">
    <property type="component" value="Unassembled WGS sequence"/>
</dbReference>
<dbReference type="EMBL" id="SJPZ01000002">
    <property type="protein sequence ID" value="TWU62094.1"/>
    <property type="molecule type" value="Genomic_DNA"/>
</dbReference>
<comment type="caution">
    <text evidence="2">The sequence shown here is derived from an EMBL/GenBank/DDBJ whole genome shotgun (WGS) entry which is preliminary data.</text>
</comment>
<gene>
    <name evidence="2" type="ORF">V7x_38230</name>
</gene>
<keyword evidence="1" id="KW-1133">Transmembrane helix</keyword>
<protein>
    <submittedName>
        <fullName evidence="2">Uncharacterized protein</fullName>
    </submittedName>
</protein>
<proteinExistence type="predicted"/>
<sequence>MKVLESMLAYIGPGIGIGGLVLLLGFVAAGLFLVYAFAILPLQMRRRRKRDESNPPLDQGD</sequence>